<dbReference type="RefSeq" id="WP_189487630.1">
    <property type="nucleotide sequence ID" value="NZ_BMZB01000004.1"/>
</dbReference>
<dbReference type="Pfam" id="PF00486">
    <property type="entry name" value="Trans_reg_C"/>
    <property type="match status" value="1"/>
</dbReference>
<evidence type="ECO:0000256" key="6">
    <source>
        <dbReference type="PROSITE-ProRule" id="PRU00169"/>
    </source>
</evidence>
<dbReference type="AlphaFoldDB" id="A0A918UXC8"/>
<evidence type="ECO:0000256" key="4">
    <source>
        <dbReference type="ARBA" id="ARBA00023125"/>
    </source>
</evidence>
<feature type="DNA-binding region" description="OmpR/PhoB-type" evidence="7">
    <location>
        <begin position="127"/>
        <end position="225"/>
    </location>
</feature>
<dbReference type="Gene3D" id="1.10.10.10">
    <property type="entry name" value="Winged helix-like DNA-binding domain superfamily/Winged helix DNA-binding domain"/>
    <property type="match status" value="1"/>
</dbReference>
<evidence type="ECO:0000256" key="7">
    <source>
        <dbReference type="PROSITE-ProRule" id="PRU01091"/>
    </source>
</evidence>
<keyword evidence="1 6" id="KW-0597">Phosphoprotein</keyword>
<evidence type="ECO:0000313" key="10">
    <source>
        <dbReference type="EMBL" id="GGZ39678.1"/>
    </source>
</evidence>
<dbReference type="Pfam" id="PF00072">
    <property type="entry name" value="Response_reg"/>
    <property type="match status" value="1"/>
</dbReference>
<proteinExistence type="predicted"/>
<evidence type="ECO:0000256" key="3">
    <source>
        <dbReference type="ARBA" id="ARBA00023015"/>
    </source>
</evidence>
<dbReference type="Gene3D" id="3.40.50.2300">
    <property type="match status" value="1"/>
</dbReference>
<dbReference type="PROSITE" id="PS50110">
    <property type="entry name" value="RESPONSE_REGULATORY"/>
    <property type="match status" value="1"/>
</dbReference>
<evidence type="ECO:0000256" key="2">
    <source>
        <dbReference type="ARBA" id="ARBA00023012"/>
    </source>
</evidence>
<dbReference type="InterPro" id="IPR001867">
    <property type="entry name" value="OmpR/PhoB-type_DNA-bd"/>
</dbReference>
<accession>A0A918UXC8</accession>
<keyword evidence="5" id="KW-0804">Transcription</keyword>
<dbReference type="SMART" id="SM00448">
    <property type="entry name" value="REC"/>
    <property type="match status" value="1"/>
</dbReference>
<dbReference type="GO" id="GO:0000156">
    <property type="term" value="F:phosphorelay response regulator activity"/>
    <property type="evidence" value="ECO:0007669"/>
    <property type="project" value="TreeGrafter"/>
</dbReference>
<feature type="domain" description="Response regulatory" evidence="8">
    <location>
        <begin position="2"/>
        <end position="116"/>
    </location>
</feature>
<protein>
    <submittedName>
        <fullName evidence="10">DNA-binding response regulator</fullName>
    </submittedName>
</protein>
<evidence type="ECO:0000256" key="5">
    <source>
        <dbReference type="ARBA" id="ARBA00023163"/>
    </source>
</evidence>
<dbReference type="InterPro" id="IPR039420">
    <property type="entry name" value="WalR-like"/>
</dbReference>
<dbReference type="FunFam" id="1.10.10.10:FF:000005">
    <property type="entry name" value="Two-component system response regulator"/>
    <property type="match status" value="1"/>
</dbReference>
<keyword evidence="11" id="KW-1185">Reference proteome</keyword>
<keyword evidence="2" id="KW-0902">Two-component regulatory system</keyword>
<comment type="caution">
    <text evidence="10">The sequence shown here is derived from an EMBL/GenBank/DDBJ whole genome shotgun (WGS) entry which is preliminary data.</text>
</comment>
<organism evidence="10 11">
    <name type="scientific">Asticcacaulis endophyticus</name>
    <dbReference type="NCBI Taxonomy" id="1395890"/>
    <lineage>
        <taxon>Bacteria</taxon>
        <taxon>Pseudomonadati</taxon>
        <taxon>Pseudomonadota</taxon>
        <taxon>Alphaproteobacteria</taxon>
        <taxon>Caulobacterales</taxon>
        <taxon>Caulobacteraceae</taxon>
        <taxon>Asticcacaulis</taxon>
    </lineage>
</organism>
<dbReference type="Proteomes" id="UP000662572">
    <property type="component" value="Unassembled WGS sequence"/>
</dbReference>
<dbReference type="GO" id="GO:0005829">
    <property type="term" value="C:cytosol"/>
    <property type="evidence" value="ECO:0007669"/>
    <property type="project" value="TreeGrafter"/>
</dbReference>
<gene>
    <name evidence="10" type="ORF">GCM10011273_27900</name>
</gene>
<dbReference type="PANTHER" id="PTHR48111:SF76">
    <property type="entry name" value="TWO-COMPONENT RESPONSE REGULATOR"/>
    <property type="match status" value="1"/>
</dbReference>
<keyword evidence="4 7" id="KW-0238">DNA-binding</keyword>
<dbReference type="CDD" id="cd00383">
    <property type="entry name" value="trans_reg_C"/>
    <property type="match status" value="1"/>
</dbReference>
<evidence type="ECO:0000313" key="11">
    <source>
        <dbReference type="Proteomes" id="UP000662572"/>
    </source>
</evidence>
<reference evidence="10" key="2">
    <citation type="submission" date="2020-09" db="EMBL/GenBank/DDBJ databases">
        <authorList>
            <person name="Sun Q."/>
            <person name="Kim S."/>
        </authorList>
    </citation>
    <scope>NUCLEOTIDE SEQUENCE</scope>
    <source>
        <strain evidence="10">KCTC 32296</strain>
    </source>
</reference>
<evidence type="ECO:0000259" key="8">
    <source>
        <dbReference type="PROSITE" id="PS50110"/>
    </source>
</evidence>
<dbReference type="GO" id="GO:0032993">
    <property type="term" value="C:protein-DNA complex"/>
    <property type="evidence" value="ECO:0007669"/>
    <property type="project" value="TreeGrafter"/>
</dbReference>
<dbReference type="InterPro" id="IPR011006">
    <property type="entry name" value="CheY-like_superfamily"/>
</dbReference>
<feature type="modified residue" description="4-aspartylphosphate" evidence="6">
    <location>
        <position position="51"/>
    </location>
</feature>
<dbReference type="SUPFAM" id="SSF46894">
    <property type="entry name" value="C-terminal effector domain of the bipartite response regulators"/>
    <property type="match status" value="1"/>
</dbReference>
<dbReference type="SUPFAM" id="SSF52172">
    <property type="entry name" value="CheY-like"/>
    <property type="match status" value="1"/>
</dbReference>
<feature type="domain" description="OmpR/PhoB-type" evidence="9">
    <location>
        <begin position="127"/>
        <end position="225"/>
    </location>
</feature>
<reference evidence="10" key="1">
    <citation type="journal article" date="2014" name="Int. J. Syst. Evol. Microbiol.">
        <title>Complete genome sequence of Corynebacterium casei LMG S-19264T (=DSM 44701T), isolated from a smear-ripened cheese.</title>
        <authorList>
            <consortium name="US DOE Joint Genome Institute (JGI-PGF)"/>
            <person name="Walter F."/>
            <person name="Albersmeier A."/>
            <person name="Kalinowski J."/>
            <person name="Ruckert C."/>
        </authorList>
    </citation>
    <scope>NUCLEOTIDE SEQUENCE</scope>
    <source>
        <strain evidence="10">KCTC 32296</strain>
    </source>
</reference>
<evidence type="ECO:0000259" key="9">
    <source>
        <dbReference type="PROSITE" id="PS51755"/>
    </source>
</evidence>
<dbReference type="InterPro" id="IPR036388">
    <property type="entry name" value="WH-like_DNA-bd_sf"/>
</dbReference>
<dbReference type="Gene3D" id="6.10.250.690">
    <property type="match status" value="1"/>
</dbReference>
<dbReference type="GO" id="GO:0000976">
    <property type="term" value="F:transcription cis-regulatory region binding"/>
    <property type="evidence" value="ECO:0007669"/>
    <property type="project" value="TreeGrafter"/>
</dbReference>
<dbReference type="EMBL" id="BMZB01000004">
    <property type="protein sequence ID" value="GGZ39678.1"/>
    <property type="molecule type" value="Genomic_DNA"/>
</dbReference>
<sequence>MKILVVEDDVQTANFIARGLSQSGHTVDVSTDGEDGLIQATRTAYDVMIIDRMLPKCSGLELVQAVRSGHINTPVLMLTALSSVDDRVEGLESGADDYLAKPFAFTELLARVRALHRRAAAPGEELANDIHIGDLHFDLYRRRVTRAGRRIDLTPQEFKLLEYLVRRRGETITRAMLLENLWGYDFDPRTNIVEAHISRLRAKLDVPGGRPLLRTLRGFGYVIDDAD</sequence>
<evidence type="ECO:0000256" key="1">
    <source>
        <dbReference type="ARBA" id="ARBA00022553"/>
    </source>
</evidence>
<name>A0A918UXC8_9CAUL</name>
<dbReference type="PANTHER" id="PTHR48111">
    <property type="entry name" value="REGULATOR OF RPOS"/>
    <property type="match status" value="1"/>
</dbReference>
<dbReference type="InterPro" id="IPR016032">
    <property type="entry name" value="Sig_transdc_resp-reg_C-effctor"/>
</dbReference>
<dbReference type="InterPro" id="IPR001789">
    <property type="entry name" value="Sig_transdc_resp-reg_receiver"/>
</dbReference>
<dbReference type="PROSITE" id="PS51755">
    <property type="entry name" value="OMPR_PHOB"/>
    <property type="match status" value="1"/>
</dbReference>
<dbReference type="SMART" id="SM00862">
    <property type="entry name" value="Trans_reg_C"/>
    <property type="match status" value="1"/>
</dbReference>
<dbReference type="GO" id="GO:0006355">
    <property type="term" value="P:regulation of DNA-templated transcription"/>
    <property type="evidence" value="ECO:0007669"/>
    <property type="project" value="InterPro"/>
</dbReference>
<keyword evidence="3" id="KW-0805">Transcription regulation</keyword>
<dbReference type="CDD" id="cd19935">
    <property type="entry name" value="REC_OmpR_CusR-like"/>
    <property type="match status" value="1"/>
</dbReference>